<dbReference type="PaxDb" id="2903-EOD29811"/>
<protein>
    <submittedName>
        <fullName evidence="1">Uncharacterized protein</fullName>
    </submittedName>
</protein>
<dbReference type="HOGENOM" id="CLU_2230189_0_0_1"/>
<dbReference type="RefSeq" id="XP_005782240.1">
    <property type="nucleotide sequence ID" value="XM_005782183.1"/>
</dbReference>
<proteinExistence type="predicted"/>
<sequence length="106" mass="11370">MQCACWLPADRLPNIGLSLARTLRMKDPSSSVHAWRSAQGTCSWPCACLATKLMGRGMISLRPSMGLHSTGGTAGSNAVGVKRRNSLKFGACSRFCQRKQPGESCL</sequence>
<evidence type="ECO:0000313" key="1">
    <source>
        <dbReference type="EnsemblProtists" id="EOD29811"/>
    </source>
</evidence>
<accession>A0A0D3K226</accession>
<name>A0A0D3K226_EMIH1</name>
<keyword evidence="2" id="KW-1185">Reference proteome</keyword>
<evidence type="ECO:0000313" key="2">
    <source>
        <dbReference type="Proteomes" id="UP000013827"/>
    </source>
</evidence>
<dbReference type="KEGG" id="ehx:EMIHUDRAFT_365641"/>
<organism evidence="1 2">
    <name type="scientific">Emiliania huxleyi (strain CCMP1516)</name>
    <dbReference type="NCBI Taxonomy" id="280463"/>
    <lineage>
        <taxon>Eukaryota</taxon>
        <taxon>Haptista</taxon>
        <taxon>Haptophyta</taxon>
        <taxon>Prymnesiophyceae</taxon>
        <taxon>Isochrysidales</taxon>
        <taxon>Noelaerhabdaceae</taxon>
        <taxon>Emiliania</taxon>
    </lineage>
</organism>
<dbReference type="EnsemblProtists" id="EOD29811">
    <property type="protein sequence ID" value="EOD29811"/>
    <property type="gene ID" value="EMIHUDRAFT_365641"/>
</dbReference>
<dbReference type="Proteomes" id="UP000013827">
    <property type="component" value="Unassembled WGS sequence"/>
</dbReference>
<reference evidence="2" key="1">
    <citation type="journal article" date="2013" name="Nature">
        <title>Pan genome of the phytoplankton Emiliania underpins its global distribution.</title>
        <authorList>
            <person name="Read B.A."/>
            <person name="Kegel J."/>
            <person name="Klute M.J."/>
            <person name="Kuo A."/>
            <person name="Lefebvre S.C."/>
            <person name="Maumus F."/>
            <person name="Mayer C."/>
            <person name="Miller J."/>
            <person name="Monier A."/>
            <person name="Salamov A."/>
            <person name="Young J."/>
            <person name="Aguilar M."/>
            <person name="Claverie J.M."/>
            <person name="Frickenhaus S."/>
            <person name="Gonzalez K."/>
            <person name="Herman E.K."/>
            <person name="Lin Y.C."/>
            <person name="Napier J."/>
            <person name="Ogata H."/>
            <person name="Sarno A.F."/>
            <person name="Shmutz J."/>
            <person name="Schroeder D."/>
            <person name="de Vargas C."/>
            <person name="Verret F."/>
            <person name="von Dassow P."/>
            <person name="Valentin K."/>
            <person name="Van de Peer Y."/>
            <person name="Wheeler G."/>
            <person name="Dacks J.B."/>
            <person name="Delwiche C.F."/>
            <person name="Dyhrman S.T."/>
            <person name="Glockner G."/>
            <person name="John U."/>
            <person name="Richards T."/>
            <person name="Worden A.Z."/>
            <person name="Zhang X."/>
            <person name="Grigoriev I.V."/>
            <person name="Allen A.E."/>
            <person name="Bidle K."/>
            <person name="Borodovsky M."/>
            <person name="Bowler C."/>
            <person name="Brownlee C."/>
            <person name="Cock J.M."/>
            <person name="Elias M."/>
            <person name="Gladyshev V.N."/>
            <person name="Groth M."/>
            <person name="Guda C."/>
            <person name="Hadaegh A."/>
            <person name="Iglesias-Rodriguez M.D."/>
            <person name="Jenkins J."/>
            <person name="Jones B.M."/>
            <person name="Lawson T."/>
            <person name="Leese F."/>
            <person name="Lindquist E."/>
            <person name="Lobanov A."/>
            <person name="Lomsadze A."/>
            <person name="Malik S.B."/>
            <person name="Marsh M.E."/>
            <person name="Mackinder L."/>
            <person name="Mock T."/>
            <person name="Mueller-Roeber B."/>
            <person name="Pagarete A."/>
            <person name="Parker M."/>
            <person name="Probert I."/>
            <person name="Quesneville H."/>
            <person name="Raines C."/>
            <person name="Rensing S.A."/>
            <person name="Riano-Pachon D.M."/>
            <person name="Richier S."/>
            <person name="Rokitta S."/>
            <person name="Shiraiwa Y."/>
            <person name="Soanes D.M."/>
            <person name="van der Giezen M."/>
            <person name="Wahlund T.M."/>
            <person name="Williams B."/>
            <person name="Wilson W."/>
            <person name="Wolfe G."/>
            <person name="Wurch L.L."/>
        </authorList>
    </citation>
    <scope>NUCLEOTIDE SEQUENCE</scope>
</reference>
<dbReference type="GeneID" id="17275154"/>
<dbReference type="AlphaFoldDB" id="A0A0D3K226"/>
<reference evidence="1" key="2">
    <citation type="submission" date="2024-10" db="UniProtKB">
        <authorList>
            <consortium name="EnsemblProtists"/>
        </authorList>
    </citation>
    <scope>IDENTIFICATION</scope>
</reference>